<sequence>MLIMRSTRLAPTSRLSLVNDMGSETGRTHCKSIETRHPNQKNCSSIKDSVRLYVNVPTLLATLEGIFKRIVDFPVLEKDESGVFDLTKKLFGDNGEPNYVPIAGINKEPAQDEQQVTIGIAGDWGAGTAEANVMATFMKQRDVNWTFHLGDIYLSGKQKKSRQTCSMVYVLETKV</sequence>
<accession>A0A7S2RJH4</accession>
<proteinExistence type="predicted"/>
<dbReference type="AlphaFoldDB" id="A0A7S2RJH4"/>
<protein>
    <submittedName>
        <fullName evidence="1">Uncharacterized protein</fullName>
    </submittedName>
</protein>
<reference evidence="1" key="1">
    <citation type="submission" date="2021-01" db="EMBL/GenBank/DDBJ databases">
        <authorList>
            <person name="Corre E."/>
            <person name="Pelletier E."/>
            <person name="Niang G."/>
            <person name="Scheremetjew M."/>
            <person name="Finn R."/>
            <person name="Kale V."/>
            <person name="Holt S."/>
            <person name="Cochrane G."/>
            <person name="Meng A."/>
            <person name="Brown T."/>
            <person name="Cohen L."/>
        </authorList>
    </citation>
    <scope>NUCLEOTIDE SEQUENCE</scope>
    <source>
        <strain evidence="1">NY070348D</strain>
    </source>
</reference>
<dbReference type="EMBL" id="HBHK01006212">
    <property type="protein sequence ID" value="CAD9671898.1"/>
    <property type="molecule type" value="Transcribed_RNA"/>
</dbReference>
<name>A0A7S2RJH4_9STRA</name>
<gene>
    <name evidence="1" type="ORF">QSP1433_LOCUS3741</name>
</gene>
<organism evidence="1">
    <name type="scientific">Mucochytrium quahogii</name>
    <dbReference type="NCBI Taxonomy" id="96639"/>
    <lineage>
        <taxon>Eukaryota</taxon>
        <taxon>Sar</taxon>
        <taxon>Stramenopiles</taxon>
        <taxon>Bigyra</taxon>
        <taxon>Labyrinthulomycetes</taxon>
        <taxon>Thraustochytrida</taxon>
        <taxon>Thraustochytriidae</taxon>
        <taxon>Mucochytrium</taxon>
    </lineage>
</organism>
<evidence type="ECO:0000313" key="1">
    <source>
        <dbReference type="EMBL" id="CAD9671898.1"/>
    </source>
</evidence>